<reference evidence="4 5" key="1">
    <citation type="submission" date="2017-12" db="EMBL/GenBank/DDBJ databases">
        <title>Sequencing the genomes of 1000 Actinobacteria strains.</title>
        <authorList>
            <person name="Klenk H.-P."/>
        </authorList>
    </citation>
    <scope>NUCLEOTIDE SEQUENCE [LARGE SCALE GENOMIC DNA]</scope>
    <source>
        <strain evidence="4 5">DSM 12806</strain>
    </source>
</reference>
<dbReference type="InterPro" id="IPR036291">
    <property type="entry name" value="NAD(P)-bd_dom_sf"/>
</dbReference>
<feature type="domain" description="NAD-dependent epimerase/dehydratase" evidence="2">
    <location>
        <begin position="4"/>
        <end position="215"/>
    </location>
</feature>
<keyword evidence="5" id="KW-1185">Reference proteome</keyword>
<evidence type="ECO:0008006" key="6">
    <source>
        <dbReference type="Google" id="ProtNLM"/>
    </source>
</evidence>
<dbReference type="Gene3D" id="3.40.50.720">
    <property type="entry name" value="NAD(P)-binding Rossmann-like Domain"/>
    <property type="match status" value="1"/>
</dbReference>
<evidence type="ECO:0000259" key="3">
    <source>
        <dbReference type="Pfam" id="PF08338"/>
    </source>
</evidence>
<evidence type="ECO:0000259" key="2">
    <source>
        <dbReference type="Pfam" id="PF01370"/>
    </source>
</evidence>
<dbReference type="EMBL" id="PJNE01000001">
    <property type="protein sequence ID" value="PKW25635.1"/>
    <property type="molecule type" value="Genomic_DNA"/>
</dbReference>
<evidence type="ECO:0000313" key="4">
    <source>
        <dbReference type="EMBL" id="PKW25635.1"/>
    </source>
</evidence>
<dbReference type="InterPro" id="IPR013549">
    <property type="entry name" value="DUF1731"/>
</dbReference>
<feature type="domain" description="DUF1731" evidence="3">
    <location>
        <begin position="248"/>
        <end position="294"/>
    </location>
</feature>
<dbReference type="AlphaFoldDB" id="A0A2N3YFM2"/>
<dbReference type="SUPFAM" id="SSF51735">
    <property type="entry name" value="NAD(P)-binding Rossmann-fold domains"/>
    <property type="match status" value="1"/>
</dbReference>
<accession>A0A2N3YFM2</accession>
<protein>
    <recommendedName>
        <fullName evidence="6">TIGR01777 family protein</fullName>
    </recommendedName>
</protein>
<dbReference type="InterPro" id="IPR001509">
    <property type="entry name" value="Epimerase_deHydtase"/>
</dbReference>
<sequence length="296" mass="30477">MSRIAVTGSSGLIGTALVAALQQRGDEVVRLVRRAPSRPDEVQWDPSSRHLDPQVLGAVDGVVHLAGAGVGDHRWTPSYKHEILASRTDSTTAVARAVAEVGHPVRLVSGSAVGFYGDRGDEELTERSPPGTGFLADVVLAWEAAAQPAVDAGASVAFARTGIVLAPEGGAAAPMLKLGRLGLGGPLGSGKQFSPWITLVDEVGALLHLLDHPEVTGPVNLVGPAPVRQREIAAAIGRAVHRPALLPAPSFAMKAVLGEFAGDVLASQRVVGDALVAGGFHHTHGDLESAVAWLVA</sequence>
<name>A0A2N3YFM2_9MICO</name>
<proteinExistence type="inferred from homology"/>
<comment type="caution">
    <text evidence="4">The sequence shown here is derived from an EMBL/GenBank/DDBJ whole genome shotgun (WGS) entry which is preliminary data.</text>
</comment>
<dbReference type="Pfam" id="PF08338">
    <property type="entry name" value="DUF1731"/>
    <property type="match status" value="1"/>
</dbReference>
<dbReference type="InterPro" id="IPR010099">
    <property type="entry name" value="SDR39U1"/>
</dbReference>
<comment type="similarity">
    <text evidence="1">Belongs to the NAD(P)-dependent epimerase/dehydratase family. SDR39U1 subfamily.</text>
</comment>
<organism evidence="4 5">
    <name type="scientific">Phycicoccus duodecadis</name>
    <dbReference type="NCBI Taxonomy" id="173053"/>
    <lineage>
        <taxon>Bacteria</taxon>
        <taxon>Bacillati</taxon>
        <taxon>Actinomycetota</taxon>
        <taxon>Actinomycetes</taxon>
        <taxon>Micrococcales</taxon>
        <taxon>Intrasporangiaceae</taxon>
        <taxon>Phycicoccus</taxon>
    </lineage>
</organism>
<dbReference type="RefSeq" id="WP_245861842.1">
    <property type="nucleotide sequence ID" value="NZ_PJNE01000001.1"/>
</dbReference>
<dbReference type="PANTHER" id="PTHR11092">
    <property type="entry name" value="SUGAR NUCLEOTIDE EPIMERASE RELATED"/>
    <property type="match status" value="1"/>
</dbReference>
<dbReference type="Pfam" id="PF01370">
    <property type="entry name" value="Epimerase"/>
    <property type="match status" value="1"/>
</dbReference>
<dbReference type="NCBIfam" id="TIGR01777">
    <property type="entry name" value="yfcH"/>
    <property type="match status" value="1"/>
</dbReference>
<gene>
    <name evidence="4" type="ORF">ATL31_0433</name>
</gene>
<dbReference type="Proteomes" id="UP000233781">
    <property type="component" value="Unassembled WGS sequence"/>
</dbReference>
<evidence type="ECO:0000313" key="5">
    <source>
        <dbReference type="Proteomes" id="UP000233781"/>
    </source>
</evidence>
<evidence type="ECO:0000256" key="1">
    <source>
        <dbReference type="ARBA" id="ARBA00009353"/>
    </source>
</evidence>
<dbReference type="PANTHER" id="PTHR11092:SF0">
    <property type="entry name" value="EPIMERASE FAMILY PROTEIN SDR39U1"/>
    <property type="match status" value="1"/>
</dbReference>